<sequence length="271" mass="27581" precursor="true">MCNESLPNESPTMNRYSTFAILSLLSLSTQAMAVDVRVTVTNLLGPTSSAFSPIITSAHSGAVDQFNSGSAASPGVEDVAELGATGATLITEILAQQPTAIAAPTQNAGGGFGPLLPGASQSVVLSGLDPMANRYFSYLSMFVPSNDTFIGNDSPTAIQLFDAGGAFIAGGFTLTADRLWDAGSEVNGLFGSAFIAGQSAADGADEGGVVTAADFANGFDFYQGQTTGPGYVYASSFNADTPIISFAFEVVPEPSTAALAALLALTACLRR</sequence>
<dbReference type="Gene3D" id="2.60.40.2130">
    <property type="entry name" value="F-spondin domain"/>
    <property type="match status" value="1"/>
</dbReference>
<dbReference type="InterPro" id="IPR038678">
    <property type="entry name" value="Spondin_N_sf"/>
</dbReference>
<dbReference type="EMBL" id="CP036349">
    <property type="protein sequence ID" value="QDV72919.1"/>
    <property type="molecule type" value="Genomic_DNA"/>
</dbReference>
<protein>
    <submittedName>
        <fullName evidence="3">Spondin_N</fullName>
    </submittedName>
</protein>
<dbReference type="Pfam" id="PF06468">
    <property type="entry name" value="Spond_N"/>
    <property type="match status" value="1"/>
</dbReference>
<accession>A0A518K545</accession>
<dbReference type="NCBIfam" id="NF038123">
    <property type="entry name" value="NF038123_dom"/>
    <property type="match status" value="1"/>
</dbReference>
<name>A0A518K545_9BACT</name>
<evidence type="ECO:0000313" key="4">
    <source>
        <dbReference type="Proteomes" id="UP000316426"/>
    </source>
</evidence>
<keyword evidence="1" id="KW-0732">Signal</keyword>
<dbReference type="Proteomes" id="UP000316426">
    <property type="component" value="Chromosome"/>
</dbReference>
<dbReference type="AlphaFoldDB" id="A0A518K545"/>
<proteinExistence type="predicted"/>
<reference evidence="3 4" key="1">
    <citation type="submission" date="2019-02" db="EMBL/GenBank/DDBJ databases">
        <title>Deep-cultivation of Planctomycetes and their phenomic and genomic characterization uncovers novel biology.</title>
        <authorList>
            <person name="Wiegand S."/>
            <person name="Jogler M."/>
            <person name="Boedeker C."/>
            <person name="Pinto D."/>
            <person name="Vollmers J."/>
            <person name="Rivas-Marin E."/>
            <person name="Kohn T."/>
            <person name="Peeters S.H."/>
            <person name="Heuer A."/>
            <person name="Rast P."/>
            <person name="Oberbeckmann S."/>
            <person name="Bunk B."/>
            <person name="Jeske O."/>
            <person name="Meyerdierks A."/>
            <person name="Storesund J.E."/>
            <person name="Kallscheuer N."/>
            <person name="Luecker S."/>
            <person name="Lage O.M."/>
            <person name="Pohl T."/>
            <person name="Merkel B.J."/>
            <person name="Hornburger P."/>
            <person name="Mueller R.-W."/>
            <person name="Bruemmer F."/>
            <person name="Labrenz M."/>
            <person name="Spormann A.M."/>
            <person name="Op den Camp H."/>
            <person name="Overmann J."/>
            <person name="Amann R."/>
            <person name="Jetten M.S.M."/>
            <person name="Mascher T."/>
            <person name="Medema M.H."/>
            <person name="Devos D.P."/>
            <person name="Kaster A.-K."/>
            <person name="Ovreas L."/>
            <person name="Rohde M."/>
            <person name="Galperin M.Y."/>
            <person name="Jogler C."/>
        </authorList>
    </citation>
    <scope>NUCLEOTIDE SEQUENCE [LARGE SCALE GENOMIC DNA]</scope>
    <source>
        <strain evidence="3 4">Spa11</strain>
    </source>
</reference>
<feature type="domain" description="Spondin" evidence="2">
    <location>
        <begin position="49"/>
        <end position="154"/>
    </location>
</feature>
<organism evidence="3 4">
    <name type="scientific">Botrimarina mediterranea</name>
    <dbReference type="NCBI Taxonomy" id="2528022"/>
    <lineage>
        <taxon>Bacteria</taxon>
        <taxon>Pseudomonadati</taxon>
        <taxon>Planctomycetota</taxon>
        <taxon>Planctomycetia</taxon>
        <taxon>Pirellulales</taxon>
        <taxon>Lacipirellulaceae</taxon>
        <taxon>Botrimarina</taxon>
    </lineage>
</organism>
<evidence type="ECO:0000259" key="2">
    <source>
        <dbReference type="Pfam" id="PF06468"/>
    </source>
</evidence>
<dbReference type="KEGG" id="bmei:Spa11_11030"/>
<gene>
    <name evidence="3" type="ORF">Spa11_11030</name>
</gene>
<keyword evidence="4" id="KW-1185">Reference proteome</keyword>
<dbReference type="InterPro" id="IPR009465">
    <property type="entry name" value="Spondin_N"/>
</dbReference>
<feature type="chain" id="PRO_5021764621" evidence="1">
    <location>
        <begin position="34"/>
        <end position="271"/>
    </location>
</feature>
<evidence type="ECO:0000256" key="1">
    <source>
        <dbReference type="SAM" id="SignalP"/>
    </source>
</evidence>
<evidence type="ECO:0000313" key="3">
    <source>
        <dbReference type="EMBL" id="QDV72919.1"/>
    </source>
</evidence>
<feature type="signal peptide" evidence="1">
    <location>
        <begin position="1"/>
        <end position="33"/>
    </location>
</feature>